<proteinExistence type="predicted"/>
<gene>
    <name evidence="1" type="ORF">VNO78_19632</name>
</gene>
<dbReference type="AlphaFoldDB" id="A0AAN9S9S0"/>
<evidence type="ECO:0000313" key="2">
    <source>
        <dbReference type="Proteomes" id="UP001386955"/>
    </source>
</evidence>
<dbReference type="EMBL" id="JAYMYS010000005">
    <property type="protein sequence ID" value="KAK7391220.1"/>
    <property type="molecule type" value="Genomic_DNA"/>
</dbReference>
<reference evidence="1 2" key="1">
    <citation type="submission" date="2024-01" db="EMBL/GenBank/DDBJ databases">
        <title>The genomes of 5 underutilized Papilionoideae crops provide insights into root nodulation and disease resistanc.</title>
        <authorList>
            <person name="Jiang F."/>
        </authorList>
    </citation>
    <scope>NUCLEOTIDE SEQUENCE [LARGE SCALE GENOMIC DNA]</scope>
    <source>
        <strain evidence="1">DUOXIRENSHENG_FW03</strain>
        <tissue evidence="1">Leaves</tissue>
    </source>
</reference>
<keyword evidence="2" id="KW-1185">Reference proteome</keyword>
<evidence type="ECO:0000313" key="1">
    <source>
        <dbReference type="EMBL" id="KAK7391220.1"/>
    </source>
</evidence>
<protein>
    <submittedName>
        <fullName evidence="1">Uncharacterized protein</fullName>
    </submittedName>
</protein>
<name>A0AAN9S9S0_PSOTE</name>
<sequence length="80" mass="9098">MGFHCKDAICDEEFMKRHKFSIEERGNAGKLIKACDVGEVITRESNGVDGLRVQTLDGGIGPLYHRMKEMCTTIRMQQCY</sequence>
<organism evidence="1 2">
    <name type="scientific">Psophocarpus tetragonolobus</name>
    <name type="common">Winged bean</name>
    <name type="synonym">Dolichos tetragonolobus</name>
    <dbReference type="NCBI Taxonomy" id="3891"/>
    <lineage>
        <taxon>Eukaryota</taxon>
        <taxon>Viridiplantae</taxon>
        <taxon>Streptophyta</taxon>
        <taxon>Embryophyta</taxon>
        <taxon>Tracheophyta</taxon>
        <taxon>Spermatophyta</taxon>
        <taxon>Magnoliopsida</taxon>
        <taxon>eudicotyledons</taxon>
        <taxon>Gunneridae</taxon>
        <taxon>Pentapetalae</taxon>
        <taxon>rosids</taxon>
        <taxon>fabids</taxon>
        <taxon>Fabales</taxon>
        <taxon>Fabaceae</taxon>
        <taxon>Papilionoideae</taxon>
        <taxon>50 kb inversion clade</taxon>
        <taxon>NPAAA clade</taxon>
        <taxon>indigoferoid/millettioid clade</taxon>
        <taxon>Phaseoleae</taxon>
        <taxon>Psophocarpus</taxon>
    </lineage>
</organism>
<accession>A0AAN9S9S0</accession>
<comment type="caution">
    <text evidence="1">The sequence shown here is derived from an EMBL/GenBank/DDBJ whole genome shotgun (WGS) entry which is preliminary data.</text>
</comment>
<dbReference type="Proteomes" id="UP001386955">
    <property type="component" value="Unassembled WGS sequence"/>
</dbReference>